<sequence>MSSLSSSSCDRVHGEPLLENNGFHGRMMENNGFQGIMIENNKFQGNRGVCPDIREKFLNEAKATRLCSTNQK</sequence>
<proteinExistence type="predicted"/>
<name>A0A8S9MAF4_BRACR</name>
<organism evidence="2">
    <name type="scientific">Brassica cretica</name>
    <name type="common">Mustard</name>
    <dbReference type="NCBI Taxonomy" id="69181"/>
    <lineage>
        <taxon>Eukaryota</taxon>
        <taxon>Viridiplantae</taxon>
        <taxon>Streptophyta</taxon>
        <taxon>Embryophyta</taxon>
        <taxon>Tracheophyta</taxon>
        <taxon>Spermatophyta</taxon>
        <taxon>Magnoliopsida</taxon>
        <taxon>eudicotyledons</taxon>
        <taxon>Gunneridae</taxon>
        <taxon>Pentapetalae</taxon>
        <taxon>rosids</taxon>
        <taxon>malvids</taxon>
        <taxon>Brassicales</taxon>
        <taxon>Brassicaceae</taxon>
        <taxon>Brassiceae</taxon>
        <taxon>Brassica</taxon>
    </lineage>
</organism>
<dbReference type="AlphaFoldDB" id="A0A8S9MAF4"/>
<feature type="region of interest" description="Disordered" evidence="1">
    <location>
        <begin position="1"/>
        <end position="25"/>
    </location>
</feature>
<reference evidence="2" key="1">
    <citation type="submission" date="2019-12" db="EMBL/GenBank/DDBJ databases">
        <title>Genome sequencing and annotation of Brassica cretica.</title>
        <authorList>
            <person name="Studholme D.J."/>
            <person name="Sarris P.F."/>
        </authorList>
    </citation>
    <scope>NUCLEOTIDE SEQUENCE</scope>
    <source>
        <strain evidence="2">PFS-102/07</strain>
        <tissue evidence="2">Leaf</tissue>
    </source>
</reference>
<gene>
    <name evidence="2" type="ORF">F2Q70_00011851</name>
</gene>
<accession>A0A8S9MAF4</accession>
<protein>
    <submittedName>
        <fullName evidence="2">Uncharacterized protein</fullName>
    </submittedName>
</protein>
<evidence type="ECO:0000256" key="1">
    <source>
        <dbReference type="SAM" id="MobiDB-lite"/>
    </source>
</evidence>
<evidence type="ECO:0000313" key="2">
    <source>
        <dbReference type="EMBL" id="KAF2614891.1"/>
    </source>
</evidence>
<dbReference type="EMBL" id="QGKY02000089">
    <property type="protein sequence ID" value="KAF2614891.1"/>
    <property type="molecule type" value="Genomic_DNA"/>
</dbReference>
<comment type="caution">
    <text evidence="2">The sequence shown here is derived from an EMBL/GenBank/DDBJ whole genome shotgun (WGS) entry which is preliminary data.</text>
</comment>